<dbReference type="EMBL" id="REGN01000402">
    <property type="protein sequence ID" value="RNA42206.1"/>
    <property type="molecule type" value="Genomic_DNA"/>
</dbReference>
<comment type="caution">
    <text evidence="1">The sequence shown here is derived from an EMBL/GenBank/DDBJ whole genome shotgun (WGS) entry which is preliminary data.</text>
</comment>
<protein>
    <submittedName>
        <fullName evidence="1">Uncharacterized protein</fullName>
    </submittedName>
</protein>
<dbReference type="AlphaFoldDB" id="A0A3M7T2H5"/>
<keyword evidence="2" id="KW-1185">Reference proteome</keyword>
<evidence type="ECO:0000313" key="1">
    <source>
        <dbReference type="EMBL" id="RNA42206.1"/>
    </source>
</evidence>
<accession>A0A3M7T2H5</accession>
<organism evidence="1 2">
    <name type="scientific">Brachionus plicatilis</name>
    <name type="common">Marine rotifer</name>
    <name type="synonym">Brachionus muelleri</name>
    <dbReference type="NCBI Taxonomy" id="10195"/>
    <lineage>
        <taxon>Eukaryota</taxon>
        <taxon>Metazoa</taxon>
        <taxon>Spiralia</taxon>
        <taxon>Gnathifera</taxon>
        <taxon>Rotifera</taxon>
        <taxon>Eurotatoria</taxon>
        <taxon>Monogononta</taxon>
        <taxon>Pseudotrocha</taxon>
        <taxon>Ploima</taxon>
        <taxon>Brachionidae</taxon>
        <taxon>Brachionus</taxon>
    </lineage>
</organism>
<dbReference type="Proteomes" id="UP000276133">
    <property type="component" value="Unassembled WGS sequence"/>
</dbReference>
<reference evidence="1 2" key="1">
    <citation type="journal article" date="2018" name="Sci. Rep.">
        <title>Genomic signatures of local adaptation to the degree of environmental predictability in rotifers.</title>
        <authorList>
            <person name="Franch-Gras L."/>
            <person name="Hahn C."/>
            <person name="Garcia-Roger E.M."/>
            <person name="Carmona M.J."/>
            <person name="Serra M."/>
            <person name="Gomez A."/>
        </authorList>
    </citation>
    <scope>NUCLEOTIDE SEQUENCE [LARGE SCALE GENOMIC DNA]</scope>
    <source>
        <strain evidence="1">HYR1</strain>
    </source>
</reference>
<sequence>MLFHLFLSHQHVNLIIGINKEKMDKDGYLSTLNRAKRLKIREEWNQLKALSNKRNLKSELKANNFFFKISKLKSKNSPSPEVDYATGESHKWKHQLLLRQQAVTTTSVREKTLVWVAVSAKGISDPYIVESGNAINQIVYQDERKLNNK</sequence>
<evidence type="ECO:0000313" key="2">
    <source>
        <dbReference type="Proteomes" id="UP000276133"/>
    </source>
</evidence>
<proteinExistence type="predicted"/>
<name>A0A3M7T2H5_BRAPC</name>
<gene>
    <name evidence="1" type="ORF">BpHYR1_049630</name>
</gene>